<evidence type="ECO:0000313" key="9">
    <source>
        <dbReference type="Proteomes" id="UP001165542"/>
    </source>
</evidence>
<dbReference type="SUPFAM" id="SSF56784">
    <property type="entry name" value="HAD-like"/>
    <property type="match status" value="1"/>
</dbReference>
<organism evidence="8 9">
    <name type="scientific">Halomonas dongshanensis</name>
    <dbReference type="NCBI Taxonomy" id="2890835"/>
    <lineage>
        <taxon>Bacteria</taxon>
        <taxon>Pseudomonadati</taxon>
        <taxon>Pseudomonadota</taxon>
        <taxon>Gammaproteobacteria</taxon>
        <taxon>Oceanospirillales</taxon>
        <taxon>Halomonadaceae</taxon>
        <taxon>Halomonas</taxon>
    </lineage>
</organism>
<keyword evidence="2 7" id="KW-0963">Cytoplasm</keyword>
<dbReference type="GO" id="GO:0034200">
    <property type="term" value="F:D-glycero-beta-D-manno-heptose 1,7-bisphosphate 7-phosphatase activity"/>
    <property type="evidence" value="ECO:0007669"/>
    <property type="project" value="UniProtKB-EC"/>
</dbReference>
<keyword evidence="4 7" id="KW-0378">Hydrolase</keyword>
<dbReference type="RefSeq" id="WP_259034254.1">
    <property type="nucleotide sequence ID" value="NZ_JAJISC010000001.1"/>
</dbReference>
<sequence>MSSSTPTLPLSPKRLVILDRDGVINQDSDAYIKSLDEWIPYPSAIDAIARLCQAGYTVAVATNQSGIARGYFDEAVLAQMHDRLQTLVAAQGGQISHIAYCPHGPNDACNCRKPLPGLLIQVQHALGFEALSGSWMIGDSLRDLQAGQAVACRTALVRTGKGAATEAKGYGLDDTLIFDDLAAFTTWLIEPVE</sequence>
<dbReference type="InterPro" id="IPR023214">
    <property type="entry name" value="HAD_sf"/>
</dbReference>
<dbReference type="PANTHER" id="PTHR42891">
    <property type="entry name" value="D-GLYCERO-BETA-D-MANNO-HEPTOSE-1,7-BISPHOSPHATE 7-PHOSPHATASE"/>
    <property type="match status" value="1"/>
</dbReference>
<dbReference type="PIRSF" id="PIRSF004682">
    <property type="entry name" value="GmhB"/>
    <property type="match status" value="1"/>
</dbReference>
<dbReference type="NCBIfam" id="TIGR01662">
    <property type="entry name" value="HAD-SF-IIIA"/>
    <property type="match status" value="1"/>
</dbReference>
<keyword evidence="9" id="KW-1185">Reference proteome</keyword>
<evidence type="ECO:0000256" key="5">
    <source>
        <dbReference type="ARBA" id="ARBA00023277"/>
    </source>
</evidence>
<evidence type="ECO:0000256" key="2">
    <source>
        <dbReference type="ARBA" id="ARBA00022490"/>
    </source>
</evidence>
<comment type="subcellular location">
    <subcellularLocation>
        <location evidence="1 7">Cytoplasm</location>
    </subcellularLocation>
</comment>
<dbReference type="NCBIfam" id="TIGR01656">
    <property type="entry name" value="Histidinol-ppas"/>
    <property type="match status" value="1"/>
</dbReference>
<comment type="caution">
    <text evidence="8">The sequence shown here is derived from an EMBL/GenBank/DDBJ whole genome shotgun (WGS) entry which is preliminary data.</text>
</comment>
<dbReference type="InterPro" id="IPR006549">
    <property type="entry name" value="HAD-SF_hydro_IIIA"/>
</dbReference>
<dbReference type="CDD" id="cd07503">
    <property type="entry name" value="HAD_HisB-N"/>
    <property type="match status" value="1"/>
</dbReference>
<evidence type="ECO:0000256" key="4">
    <source>
        <dbReference type="ARBA" id="ARBA00022801"/>
    </source>
</evidence>
<reference evidence="8" key="1">
    <citation type="submission" date="2021-11" db="EMBL/GenBank/DDBJ databases">
        <title>Halomonas sp., isolated from a coastal aquaculture zone in Dongshan Bay.</title>
        <authorList>
            <person name="Lin W."/>
        </authorList>
    </citation>
    <scope>NUCLEOTIDE SEQUENCE</scope>
    <source>
        <strain evidence="8">Yzlin-01</strain>
    </source>
</reference>
<dbReference type="InterPro" id="IPR006543">
    <property type="entry name" value="Histidinol-phos"/>
</dbReference>
<evidence type="ECO:0000256" key="6">
    <source>
        <dbReference type="ARBA" id="ARBA00031828"/>
    </source>
</evidence>
<dbReference type="InterPro" id="IPR004446">
    <property type="entry name" value="Heptose_bisP_phosphatase"/>
</dbReference>
<protein>
    <recommendedName>
        <fullName evidence="6 7">D,D-heptose 1,7-bisphosphate phosphatase</fullName>
        <ecNumber evidence="7">3.1.3.-</ecNumber>
    </recommendedName>
</protein>
<comment type="similarity">
    <text evidence="7">Belongs to the gmhB family.</text>
</comment>
<proteinExistence type="inferred from homology"/>
<name>A0ABT2E855_9GAMM</name>
<gene>
    <name evidence="8" type="primary">gmhB</name>
    <name evidence="8" type="ORF">LLY24_00200</name>
</gene>
<evidence type="ECO:0000256" key="1">
    <source>
        <dbReference type="ARBA" id="ARBA00004496"/>
    </source>
</evidence>
<keyword evidence="5 7" id="KW-0119">Carbohydrate metabolism</keyword>
<evidence type="ECO:0000256" key="3">
    <source>
        <dbReference type="ARBA" id="ARBA00022723"/>
    </source>
</evidence>
<dbReference type="Gene3D" id="3.40.50.1000">
    <property type="entry name" value="HAD superfamily/HAD-like"/>
    <property type="match status" value="1"/>
</dbReference>
<dbReference type="NCBIfam" id="NF006506">
    <property type="entry name" value="PRK08942.1"/>
    <property type="match status" value="1"/>
</dbReference>
<dbReference type="InterPro" id="IPR036412">
    <property type="entry name" value="HAD-like_sf"/>
</dbReference>
<dbReference type="Proteomes" id="UP001165542">
    <property type="component" value="Unassembled WGS sequence"/>
</dbReference>
<accession>A0ABT2E855</accession>
<evidence type="ECO:0000256" key="7">
    <source>
        <dbReference type="PIRNR" id="PIRNR004682"/>
    </source>
</evidence>
<dbReference type="EC" id="3.1.3.-" evidence="7"/>
<dbReference type="PANTHER" id="PTHR42891:SF1">
    <property type="entry name" value="D-GLYCERO-BETA-D-MANNO-HEPTOSE-1,7-BISPHOSPHATE 7-PHOSPHATASE"/>
    <property type="match status" value="1"/>
</dbReference>
<evidence type="ECO:0000313" key="8">
    <source>
        <dbReference type="EMBL" id="MCS2607739.1"/>
    </source>
</evidence>
<dbReference type="EMBL" id="JAJISC010000001">
    <property type="protein sequence ID" value="MCS2607739.1"/>
    <property type="molecule type" value="Genomic_DNA"/>
</dbReference>
<dbReference type="Pfam" id="PF13242">
    <property type="entry name" value="Hydrolase_like"/>
    <property type="match status" value="1"/>
</dbReference>
<keyword evidence="3" id="KW-0479">Metal-binding</keyword>